<accession>A0A1B9FZG9</accession>
<dbReference type="VEuPathDB" id="FungiDB:I302_05625"/>
<dbReference type="AlphaFoldDB" id="A0A1B9FZG9"/>
<gene>
    <name evidence="2" type="ORF">I302_05625</name>
    <name evidence="3" type="ORF">I302_107110</name>
</gene>
<evidence type="ECO:0000313" key="4">
    <source>
        <dbReference type="Proteomes" id="UP000092730"/>
    </source>
</evidence>
<name>A0A1B9FZG9_9TREE</name>
<proteinExistence type="predicted"/>
<dbReference type="EMBL" id="KI894022">
    <property type="protein sequence ID" value="OCF24166.1"/>
    <property type="molecule type" value="Genomic_DNA"/>
</dbReference>
<dbReference type="GeneID" id="30210024"/>
<dbReference type="Proteomes" id="UP000092730">
    <property type="component" value="Chromosome 5"/>
</dbReference>
<reference evidence="2" key="1">
    <citation type="submission" date="2013-07" db="EMBL/GenBank/DDBJ databases">
        <title>The Genome Sequence of Cryptococcus bestiolae CBS10118.</title>
        <authorList>
            <consortium name="The Broad Institute Genome Sequencing Platform"/>
            <person name="Cuomo C."/>
            <person name="Litvintseva A."/>
            <person name="Chen Y."/>
            <person name="Heitman J."/>
            <person name="Sun S."/>
            <person name="Springer D."/>
            <person name="Dromer F."/>
            <person name="Young S.K."/>
            <person name="Zeng Q."/>
            <person name="Gargeya S."/>
            <person name="Fitzgerald M."/>
            <person name="Abouelleil A."/>
            <person name="Alvarado L."/>
            <person name="Berlin A.M."/>
            <person name="Chapman S.B."/>
            <person name="Dewar J."/>
            <person name="Goldberg J."/>
            <person name="Griggs A."/>
            <person name="Gujja S."/>
            <person name="Hansen M."/>
            <person name="Howarth C."/>
            <person name="Imamovic A."/>
            <person name="Larimer J."/>
            <person name="McCowan C."/>
            <person name="Murphy C."/>
            <person name="Pearson M."/>
            <person name="Priest M."/>
            <person name="Roberts A."/>
            <person name="Saif S."/>
            <person name="Shea T."/>
            <person name="Sykes S."/>
            <person name="Wortman J."/>
            <person name="Nusbaum C."/>
            <person name="Birren B."/>
        </authorList>
    </citation>
    <scope>NUCLEOTIDE SEQUENCE [LARGE SCALE GENOMIC DNA]</scope>
    <source>
        <strain evidence="2">CBS 10118</strain>
    </source>
</reference>
<dbReference type="EMBL" id="CP144545">
    <property type="protein sequence ID" value="WVW85074.1"/>
    <property type="molecule type" value="Genomic_DNA"/>
</dbReference>
<reference evidence="3" key="2">
    <citation type="submission" date="2013-07" db="EMBL/GenBank/DDBJ databases">
        <authorList>
            <consortium name="The Broad Institute Genome Sequencing Platform"/>
            <person name="Cuomo C."/>
            <person name="Litvintseva A."/>
            <person name="Chen Y."/>
            <person name="Heitman J."/>
            <person name="Sun S."/>
            <person name="Springer D."/>
            <person name="Dromer F."/>
            <person name="Young S.K."/>
            <person name="Zeng Q."/>
            <person name="Gargeya S."/>
            <person name="Fitzgerald M."/>
            <person name="Abouelleil A."/>
            <person name="Alvarado L."/>
            <person name="Berlin A.M."/>
            <person name="Chapman S.B."/>
            <person name="Dewar J."/>
            <person name="Goldberg J."/>
            <person name="Griggs A."/>
            <person name="Gujja S."/>
            <person name="Hansen M."/>
            <person name="Howarth C."/>
            <person name="Imamovic A."/>
            <person name="Larimer J."/>
            <person name="McCowan C."/>
            <person name="Murphy C."/>
            <person name="Pearson M."/>
            <person name="Priest M."/>
            <person name="Roberts A."/>
            <person name="Saif S."/>
            <person name="Shea T."/>
            <person name="Sykes S."/>
            <person name="Wortman J."/>
            <person name="Nusbaum C."/>
            <person name="Birren B."/>
        </authorList>
    </citation>
    <scope>NUCLEOTIDE SEQUENCE</scope>
    <source>
        <strain evidence="3">CBS 10118</strain>
    </source>
</reference>
<evidence type="ECO:0000313" key="3">
    <source>
        <dbReference type="EMBL" id="WVW85074.1"/>
    </source>
</evidence>
<organism evidence="2">
    <name type="scientific">Kwoniella bestiolae CBS 10118</name>
    <dbReference type="NCBI Taxonomy" id="1296100"/>
    <lineage>
        <taxon>Eukaryota</taxon>
        <taxon>Fungi</taxon>
        <taxon>Dikarya</taxon>
        <taxon>Basidiomycota</taxon>
        <taxon>Agaricomycotina</taxon>
        <taxon>Tremellomycetes</taxon>
        <taxon>Tremellales</taxon>
        <taxon>Cryptococcaceae</taxon>
        <taxon>Kwoniella</taxon>
    </lineage>
</organism>
<dbReference type="OrthoDB" id="202825at2759"/>
<dbReference type="KEGG" id="kbi:30210024"/>
<sequence length="125" mass="14692">MDNIIHHTDNLTEEAFKDRIRLALAMTMIKLKPPNISMKDFLYDFRGYIRARRSSTNTENDPYAPVGEMDDMRRIMEIMKYEIDRLKEDMKGEVKGGADEKAEKHDPETTVNRDGERKAKRRKTV</sequence>
<protein>
    <submittedName>
        <fullName evidence="2">Uncharacterized protein</fullName>
    </submittedName>
</protein>
<feature type="region of interest" description="Disordered" evidence="1">
    <location>
        <begin position="89"/>
        <end position="125"/>
    </location>
</feature>
<reference evidence="2" key="3">
    <citation type="submission" date="2014-01" db="EMBL/GenBank/DDBJ databases">
        <title>Evolution of pathogenesis and genome organization in the Tremellales.</title>
        <authorList>
            <person name="Cuomo C."/>
            <person name="Litvintseva A."/>
            <person name="Heitman J."/>
            <person name="Chen Y."/>
            <person name="Sun S."/>
            <person name="Springer D."/>
            <person name="Dromer F."/>
            <person name="Young S."/>
            <person name="Zeng Q."/>
            <person name="Chapman S."/>
            <person name="Gujja S."/>
            <person name="Saif S."/>
            <person name="Birren B."/>
        </authorList>
    </citation>
    <scope>NUCLEOTIDE SEQUENCE</scope>
    <source>
        <strain evidence="2">CBS 10118</strain>
    </source>
</reference>
<evidence type="ECO:0000256" key="1">
    <source>
        <dbReference type="SAM" id="MobiDB-lite"/>
    </source>
</evidence>
<keyword evidence="4" id="KW-1185">Reference proteome</keyword>
<evidence type="ECO:0000313" key="2">
    <source>
        <dbReference type="EMBL" id="OCF24166.1"/>
    </source>
</evidence>
<dbReference type="RefSeq" id="XP_019045236.1">
    <property type="nucleotide sequence ID" value="XM_019192239.1"/>
</dbReference>
<reference evidence="3" key="4">
    <citation type="submission" date="2024-02" db="EMBL/GenBank/DDBJ databases">
        <title>Comparative genomics of Cryptococcus and Kwoniella reveals pathogenesis evolution and contrasting modes of karyotype evolution via chromosome fusion or intercentromeric recombination.</title>
        <authorList>
            <person name="Coelho M.A."/>
            <person name="David-Palma M."/>
            <person name="Shea T."/>
            <person name="Bowers K."/>
            <person name="McGinley-Smith S."/>
            <person name="Mohammad A.W."/>
            <person name="Gnirke A."/>
            <person name="Yurkov A.M."/>
            <person name="Nowrousian M."/>
            <person name="Sun S."/>
            <person name="Cuomo C.A."/>
            <person name="Heitman J."/>
        </authorList>
    </citation>
    <scope>NUCLEOTIDE SEQUENCE</scope>
    <source>
        <strain evidence="3">CBS 10118</strain>
    </source>
</reference>
<feature type="compositionally biased region" description="Basic and acidic residues" evidence="1">
    <location>
        <begin position="89"/>
        <end position="117"/>
    </location>
</feature>